<name>A0ABY9YD21_9GAMM</name>
<evidence type="ECO:0008006" key="3">
    <source>
        <dbReference type="Google" id="ProtNLM"/>
    </source>
</evidence>
<proteinExistence type="predicted"/>
<evidence type="ECO:0000313" key="1">
    <source>
        <dbReference type="EMBL" id="WNH48776.1"/>
    </source>
</evidence>
<dbReference type="Proteomes" id="UP001305421">
    <property type="component" value="Chromosome"/>
</dbReference>
<keyword evidence="2" id="KW-1185">Reference proteome</keyword>
<evidence type="ECO:0000313" key="2">
    <source>
        <dbReference type="Proteomes" id="UP001305421"/>
    </source>
</evidence>
<dbReference type="EMBL" id="CP115543">
    <property type="protein sequence ID" value="WNH48776.1"/>
    <property type="molecule type" value="Genomic_DNA"/>
</dbReference>
<protein>
    <recommendedName>
        <fullName evidence="3">Integrase</fullName>
    </recommendedName>
</protein>
<organism evidence="1 2">
    <name type="scientific">Stenotrophomonas aracearum</name>
    <dbReference type="NCBI Taxonomy" id="3003272"/>
    <lineage>
        <taxon>Bacteria</taxon>
        <taxon>Pseudomonadati</taxon>
        <taxon>Pseudomonadota</taxon>
        <taxon>Gammaproteobacteria</taxon>
        <taxon>Lysobacterales</taxon>
        <taxon>Lysobacteraceae</taxon>
        <taxon>Stenotrophomonas</taxon>
    </lineage>
</organism>
<dbReference type="RefSeq" id="WP_021204602.1">
    <property type="nucleotide sequence ID" value="NZ_CP115543.1"/>
</dbReference>
<gene>
    <name evidence="1" type="ORF">PDM28_00110</name>
</gene>
<reference evidence="1 2" key="1">
    <citation type="submission" date="2022-12" db="EMBL/GenBank/DDBJ databases">
        <title>Two new species, Stenotrophomonas aracearum and Stenotrophomonas oahuensis, isolated from Anthurium (Araceae family) in Hawaii.</title>
        <authorList>
            <person name="Chunag S.C."/>
            <person name="Dobhal S."/>
            <person name="Alvarez A."/>
            <person name="Arif M."/>
        </authorList>
    </citation>
    <scope>NUCLEOTIDE SEQUENCE [LARGE SCALE GENOMIC DNA]</scope>
    <source>
        <strain evidence="1 2">A5588</strain>
    </source>
</reference>
<sequence length="613" mass="68065">MERYVAGRRSAQLRHAVVVEEKVGNTKKWDVRESAGRLEVAFRRAGDLRDNIVNLSRWKGIGAAAPLFAEAFCRANKNSRETTRSSSANNIVSGLVQYLTVKGVKISGPDDTPMDLGESFLTYLKGRDTTHPTVLSVETQRHYYGTFKKVVLALHEMDPRWKVIRIPPKPFAGLPRKSKPKELDRAAWANVMKAAVEECISTMDEVWPLLDRVHSALAQKKKGDAVSLSDPAEAIAQILANFDGHLPRQGAVHKLPGVGKISESEYFRLRRLAHPIGGDLIPFFLVLAMHSGFNEQPLRTLTLNGISEHYPLGQKRTVIKSSKRRAGSSAQGATQRAAFPASDHPLAPERLISFVIAWTKRIRDYAAGELANDFFLHAVSEGGRHKRRGMHIDSYSARTDDVTTRVTGYITLFCKRRGLKYSGSQANRLAFSEAVDGLTDGDAFELRAMLGHRLLSTGQDSYQTTTMQHRQKEQLAGAMTAQERWVTSNGKIDTRSARSDREQTAATQGFCCADPFQSPQPGQRHGKLCTSYGSCPACPLAAADPNEAYALARFLQLQELYEEARAELGSEIWRRKFENAYLALRDSWIPAVSTTANRQSAMMIMLTPLPGLE</sequence>
<accession>A0ABY9YD21</accession>